<dbReference type="Proteomes" id="UP000035722">
    <property type="component" value="Unassembled WGS sequence"/>
</dbReference>
<proteinExistence type="predicted"/>
<accession>A0A024H840</accession>
<organism evidence="2 3">
    <name type="scientific">Pseudarthrobacter siccitolerans</name>
    <dbReference type="NCBI Taxonomy" id="861266"/>
    <lineage>
        <taxon>Bacteria</taxon>
        <taxon>Bacillati</taxon>
        <taxon>Actinomycetota</taxon>
        <taxon>Actinomycetes</taxon>
        <taxon>Micrococcales</taxon>
        <taxon>Micrococcaceae</taxon>
        <taxon>Pseudarthrobacter</taxon>
    </lineage>
</organism>
<feature type="region of interest" description="Disordered" evidence="1">
    <location>
        <begin position="32"/>
        <end position="51"/>
    </location>
</feature>
<keyword evidence="3" id="KW-1185">Reference proteome</keyword>
<gene>
    <name evidence="2" type="ORF">ARTSIC4J27_4157</name>
</gene>
<comment type="caution">
    <text evidence="2">The sequence shown here is derived from an EMBL/GenBank/DDBJ whole genome shotgun (WGS) entry which is preliminary data.</text>
</comment>
<evidence type="ECO:0000256" key="1">
    <source>
        <dbReference type="SAM" id="MobiDB-lite"/>
    </source>
</evidence>
<dbReference type="EMBL" id="CAQI01000055">
    <property type="protein sequence ID" value="CCQ48158.1"/>
    <property type="molecule type" value="Genomic_DNA"/>
</dbReference>
<sequence>MNRIPIARAHKKSFRSCSELVELTACHRRDYARGAPRPAPEGGQTRARPDAGLREIARSSLRWIRFHSPCIRFHVA</sequence>
<evidence type="ECO:0000313" key="2">
    <source>
        <dbReference type="EMBL" id="CCQ48158.1"/>
    </source>
</evidence>
<evidence type="ECO:0000313" key="3">
    <source>
        <dbReference type="Proteomes" id="UP000035722"/>
    </source>
</evidence>
<dbReference type="AlphaFoldDB" id="A0A024H840"/>
<name>A0A024H840_9MICC</name>
<protein>
    <submittedName>
        <fullName evidence="2">Uncharacterized protein</fullName>
    </submittedName>
</protein>
<reference evidence="3" key="1">
    <citation type="journal article" date="2014" name="Genome Announc.">
        <title>Genome Sequence of Arthrobacter siccitolerans 4J27, a Xeroprotectant-Producing Desiccation-Tolerant Microorganism.</title>
        <authorList>
            <person name="Manzanera M."/>
            <person name="Santa-Cruz-Calvo L."/>
            <person name="Vilchez J.I."/>
            <person name="Garcia-Fontana C."/>
            <person name="Silva-Castro G.A."/>
            <person name="Calvo C."/>
            <person name="Gonzalez-Lopez J."/>
        </authorList>
    </citation>
    <scope>NUCLEOTIDE SEQUENCE [LARGE SCALE GENOMIC DNA]</scope>
    <source>
        <strain evidence="3">4J27</strain>
    </source>
</reference>